<feature type="compositionally biased region" description="Polar residues" evidence="1">
    <location>
        <begin position="40"/>
        <end position="55"/>
    </location>
</feature>
<dbReference type="AlphaFoldDB" id="A0A9J5W5L1"/>
<feature type="compositionally biased region" description="Basic residues" evidence="1">
    <location>
        <begin position="19"/>
        <end position="31"/>
    </location>
</feature>
<name>A0A9J5W5L1_SOLCO</name>
<keyword evidence="3" id="KW-1185">Reference proteome</keyword>
<feature type="region of interest" description="Disordered" evidence="1">
    <location>
        <begin position="1"/>
        <end position="63"/>
    </location>
</feature>
<evidence type="ECO:0000313" key="2">
    <source>
        <dbReference type="EMBL" id="KAG5570532.1"/>
    </source>
</evidence>
<evidence type="ECO:0000313" key="3">
    <source>
        <dbReference type="Proteomes" id="UP000824120"/>
    </source>
</evidence>
<gene>
    <name evidence="2" type="ORF">H5410_060298</name>
</gene>
<proteinExistence type="predicted"/>
<reference evidence="2 3" key="1">
    <citation type="submission" date="2020-09" db="EMBL/GenBank/DDBJ databases">
        <title>De no assembly of potato wild relative species, Solanum commersonii.</title>
        <authorList>
            <person name="Cho K."/>
        </authorList>
    </citation>
    <scope>NUCLEOTIDE SEQUENCE [LARGE SCALE GENOMIC DNA]</scope>
    <source>
        <strain evidence="2">LZ3.2</strain>
        <tissue evidence="2">Leaf</tissue>
    </source>
</reference>
<dbReference type="EMBL" id="JACXVP010000012">
    <property type="protein sequence ID" value="KAG5570532.1"/>
    <property type="molecule type" value="Genomic_DNA"/>
</dbReference>
<feature type="region of interest" description="Disordered" evidence="1">
    <location>
        <begin position="89"/>
        <end position="114"/>
    </location>
</feature>
<comment type="caution">
    <text evidence="2">The sequence shown here is derived from an EMBL/GenBank/DDBJ whole genome shotgun (WGS) entry which is preliminary data.</text>
</comment>
<accession>A0A9J5W5L1</accession>
<protein>
    <submittedName>
        <fullName evidence="2">Uncharacterized protein</fullName>
    </submittedName>
</protein>
<dbReference type="Proteomes" id="UP000824120">
    <property type="component" value="Chromosome 12"/>
</dbReference>
<organism evidence="2 3">
    <name type="scientific">Solanum commersonii</name>
    <name type="common">Commerson's wild potato</name>
    <name type="synonym">Commerson's nightshade</name>
    <dbReference type="NCBI Taxonomy" id="4109"/>
    <lineage>
        <taxon>Eukaryota</taxon>
        <taxon>Viridiplantae</taxon>
        <taxon>Streptophyta</taxon>
        <taxon>Embryophyta</taxon>
        <taxon>Tracheophyta</taxon>
        <taxon>Spermatophyta</taxon>
        <taxon>Magnoliopsida</taxon>
        <taxon>eudicotyledons</taxon>
        <taxon>Gunneridae</taxon>
        <taxon>Pentapetalae</taxon>
        <taxon>asterids</taxon>
        <taxon>lamiids</taxon>
        <taxon>Solanales</taxon>
        <taxon>Solanaceae</taxon>
        <taxon>Solanoideae</taxon>
        <taxon>Solaneae</taxon>
        <taxon>Solanum</taxon>
    </lineage>
</organism>
<evidence type="ECO:0000256" key="1">
    <source>
        <dbReference type="SAM" id="MobiDB-lite"/>
    </source>
</evidence>
<sequence>MTNERDVNAVSTTTVHPNVGKKNHKGKKHHKSSEDMLLDSTPSEVLTSHLSSTTKASDDELGEEAIDVTAGEELITRVETERQALEILGRRLNMDDGNNPTKGWGRSQESGFEN</sequence>
<feature type="compositionally biased region" description="Polar residues" evidence="1">
    <location>
        <begin position="96"/>
        <end position="114"/>
    </location>
</feature>